<dbReference type="OrthoDB" id="266518at2759"/>
<name>A0A8H7HZJ0_9AGAM</name>
<keyword evidence="4 6" id="KW-0472">Membrane</keyword>
<evidence type="ECO:0000256" key="2">
    <source>
        <dbReference type="ARBA" id="ARBA00022692"/>
    </source>
</evidence>
<feature type="transmembrane region" description="Helical" evidence="6">
    <location>
        <begin position="34"/>
        <end position="51"/>
    </location>
</feature>
<feature type="transmembrane region" description="Helical" evidence="6">
    <location>
        <begin position="511"/>
        <end position="534"/>
    </location>
</feature>
<dbReference type="InterPro" id="IPR059112">
    <property type="entry name" value="CysZ/EI24"/>
</dbReference>
<dbReference type="PANTHER" id="PTHR21389">
    <property type="entry name" value="P53 INDUCED PROTEIN"/>
    <property type="match status" value="1"/>
</dbReference>
<sequence>MADRTQIQPQLDFVGGALSLDTRTWASEQLWQSVALRFFLTAGTLSTHWIADWGTLWQPPLTDAHLRTSAAYYHILASMEGVLTLVPVAVAGLGGLALLWSFRDGRAGNLMFDGASIFLYACTVFVYYHSVIPSLTHLSEPLPSTVSSIPKSTKEATLNLASYHLVCSVALTGVLILQAARYWAESPDGDEGSWGTDDTALERKIRPSRRHSAGEEQSTPSQVRDSVSSRRRDGSLRRKGPNLHTLTVPGRTRAKRVATVTHTQPSTFVNTMSSRSGSTPAPSIRSTPTSRRPIAANISGHGRTQTPRVQTPRATPPVESTPGSVTPELRPLPHTQIHHQRSPYSPHEASAATYPRFLPVWETARLQIGFFARGLLDANRWDRVIKIVLEDAEVRSNVFKSLLLNSLSLASIYTLDLIFVPLLAGKQDKWLHRNFGSLYTVFWLLPVIGVSLYLNSTFSSGIAKRIFQLQHGRSVAPAPTGFSGMLNTIATSAYRVILIFSYMSISLALSYVPIIGSTAAFIFVCWIDAFYCFEPVWIASGMRLSERVRYEEERWAYFLAFGLPSTALCMSGSSLANAAVFALIYPAYIIMATSRSTKPQPDNPYQPILPSEYDPNPAPIFPSPFVPIRIPFFAPVIWLNDQVAKLLDLSTGGGRGRRASSTGPSIQMEGVEEGVGRATRAGFRLRKEARKLD</sequence>
<evidence type="ECO:0000256" key="6">
    <source>
        <dbReference type="SAM" id="Phobius"/>
    </source>
</evidence>
<dbReference type="Pfam" id="PF07264">
    <property type="entry name" value="EI24"/>
    <property type="match status" value="1"/>
</dbReference>
<feature type="transmembrane region" description="Helical" evidence="6">
    <location>
        <begin position="71"/>
        <end position="98"/>
    </location>
</feature>
<dbReference type="GO" id="GO:0005783">
    <property type="term" value="C:endoplasmic reticulum"/>
    <property type="evidence" value="ECO:0007669"/>
    <property type="project" value="TreeGrafter"/>
</dbReference>
<dbReference type="Pfam" id="PF08229">
    <property type="entry name" value="SHR3_chaperone"/>
    <property type="match status" value="1"/>
</dbReference>
<feature type="compositionally biased region" description="Polar residues" evidence="5">
    <location>
        <begin position="260"/>
        <end position="290"/>
    </location>
</feature>
<feature type="transmembrane region" description="Helical" evidence="6">
    <location>
        <begin position="160"/>
        <end position="177"/>
    </location>
</feature>
<dbReference type="InterPro" id="IPR013248">
    <property type="entry name" value="Psh3/Shr3"/>
</dbReference>
<proteinExistence type="predicted"/>
<accession>A0A8H7HZJ0</accession>
<feature type="compositionally biased region" description="Basic and acidic residues" evidence="5">
    <location>
        <begin position="227"/>
        <end position="236"/>
    </location>
</feature>
<dbReference type="EMBL" id="JACYCD010000047">
    <property type="protein sequence ID" value="KAF8710208.1"/>
    <property type="molecule type" value="Genomic_DNA"/>
</dbReference>
<keyword evidence="3 6" id="KW-1133">Transmembrane helix</keyword>
<feature type="transmembrane region" description="Helical" evidence="6">
    <location>
        <begin position="555"/>
        <end position="588"/>
    </location>
</feature>
<feature type="transmembrane region" description="Helical" evidence="6">
    <location>
        <begin position="402"/>
        <end position="423"/>
    </location>
</feature>
<comment type="subcellular location">
    <subcellularLocation>
        <location evidence="1">Membrane</location>
        <topology evidence="1">Multi-pass membrane protein</topology>
    </subcellularLocation>
</comment>
<dbReference type="AlphaFoldDB" id="A0A8H7HZJ0"/>
<keyword evidence="2 6" id="KW-0812">Transmembrane</keyword>
<evidence type="ECO:0000313" key="8">
    <source>
        <dbReference type="Proteomes" id="UP000602905"/>
    </source>
</evidence>
<dbReference type="Proteomes" id="UP000602905">
    <property type="component" value="Unassembled WGS sequence"/>
</dbReference>
<evidence type="ECO:0000256" key="4">
    <source>
        <dbReference type="ARBA" id="ARBA00023136"/>
    </source>
</evidence>
<dbReference type="PANTHER" id="PTHR21389:SF0">
    <property type="entry name" value="ETOPOSIDE-INDUCED PROTEIN 2.4 HOMOLOG"/>
    <property type="match status" value="1"/>
</dbReference>
<dbReference type="GO" id="GO:0016236">
    <property type="term" value="P:macroautophagy"/>
    <property type="evidence" value="ECO:0007669"/>
    <property type="project" value="TreeGrafter"/>
</dbReference>
<protein>
    <submittedName>
        <fullName evidence="7">Etoposide-induced protein 2.4 (EI24)</fullName>
    </submittedName>
</protein>
<organism evidence="7 8">
    <name type="scientific">Rhizoctonia solani</name>
    <dbReference type="NCBI Taxonomy" id="456999"/>
    <lineage>
        <taxon>Eukaryota</taxon>
        <taxon>Fungi</taxon>
        <taxon>Dikarya</taxon>
        <taxon>Basidiomycota</taxon>
        <taxon>Agaricomycotina</taxon>
        <taxon>Agaricomycetes</taxon>
        <taxon>Cantharellales</taxon>
        <taxon>Ceratobasidiaceae</taxon>
        <taxon>Rhizoctonia</taxon>
    </lineage>
</organism>
<feature type="transmembrane region" description="Helical" evidence="6">
    <location>
        <begin position="443"/>
        <end position="463"/>
    </location>
</feature>
<evidence type="ECO:0000313" key="7">
    <source>
        <dbReference type="EMBL" id="KAF8710208.1"/>
    </source>
</evidence>
<comment type="caution">
    <text evidence="7">The sequence shown here is derived from an EMBL/GenBank/DDBJ whole genome shotgun (WGS) entry which is preliminary data.</text>
</comment>
<evidence type="ECO:0000256" key="3">
    <source>
        <dbReference type="ARBA" id="ARBA00022989"/>
    </source>
</evidence>
<dbReference type="SMART" id="SM00786">
    <property type="entry name" value="SHR3_chaperone"/>
    <property type="match status" value="1"/>
</dbReference>
<feature type="region of interest" description="Disordered" evidence="5">
    <location>
        <begin position="186"/>
        <end position="331"/>
    </location>
</feature>
<feature type="transmembrane region" description="Helical" evidence="6">
    <location>
        <begin position="110"/>
        <end position="128"/>
    </location>
</feature>
<feature type="non-terminal residue" evidence="7">
    <location>
        <position position="1"/>
    </location>
</feature>
<gene>
    <name evidence="7" type="ORF">RHS03_01886</name>
</gene>
<evidence type="ECO:0000256" key="1">
    <source>
        <dbReference type="ARBA" id="ARBA00004141"/>
    </source>
</evidence>
<reference evidence="7" key="1">
    <citation type="submission" date="2020-09" db="EMBL/GenBank/DDBJ databases">
        <title>Comparative genome analyses of four rice-infecting Rhizoctonia solani isolates reveal extensive enrichment of homogalacturonan modification genes.</title>
        <authorList>
            <person name="Lee D.-Y."/>
            <person name="Jeon J."/>
            <person name="Kim K.-T."/>
            <person name="Cheong K."/>
            <person name="Song H."/>
            <person name="Choi G."/>
            <person name="Ko J."/>
            <person name="Opiyo S.O."/>
            <person name="Zuo S."/>
            <person name="Madhav S."/>
            <person name="Lee Y.-H."/>
            <person name="Wang G.-L."/>
        </authorList>
    </citation>
    <scope>NUCLEOTIDE SEQUENCE</scope>
    <source>
        <strain evidence="7">AG1-IA WGL</strain>
    </source>
</reference>
<dbReference type="GO" id="GO:0016020">
    <property type="term" value="C:membrane"/>
    <property type="evidence" value="ECO:0007669"/>
    <property type="project" value="UniProtKB-SubCell"/>
</dbReference>
<evidence type="ECO:0000256" key="5">
    <source>
        <dbReference type="SAM" id="MobiDB-lite"/>
    </source>
</evidence>
<feature type="compositionally biased region" description="Polar residues" evidence="5">
    <location>
        <begin position="302"/>
        <end position="313"/>
    </location>
</feature>